<evidence type="ECO:0000256" key="2">
    <source>
        <dbReference type="ARBA" id="ARBA00009142"/>
    </source>
</evidence>
<evidence type="ECO:0000256" key="5">
    <source>
        <dbReference type="ARBA" id="ARBA00022692"/>
    </source>
</evidence>
<comment type="subcellular location">
    <subcellularLocation>
        <location evidence="1 8">Cell membrane</location>
        <topology evidence="1 8">Multi-pass membrane protein</topology>
    </subcellularLocation>
</comment>
<dbReference type="EMBL" id="MBPK01000044">
    <property type="protein sequence ID" value="PKT80107.1"/>
    <property type="molecule type" value="Genomic_DNA"/>
</dbReference>
<feature type="transmembrane region" description="Helical" evidence="8">
    <location>
        <begin position="12"/>
        <end position="30"/>
    </location>
</feature>
<dbReference type="RefSeq" id="WP_101313214.1">
    <property type="nucleotide sequence ID" value="NZ_CP063529.1"/>
</dbReference>
<dbReference type="STRING" id="556267.HWAG_00337"/>
<dbReference type="InterPro" id="IPR052017">
    <property type="entry name" value="TSUP"/>
</dbReference>
<organism evidence="9 10">
    <name type="scientific">Helicobacter winghamensis</name>
    <dbReference type="NCBI Taxonomy" id="157268"/>
    <lineage>
        <taxon>Bacteria</taxon>
        <taxon>Pseudomonadati</taxon>
        <taxon>Campylobacterota</taxon>
        <taxon>Epsilonproteobacteria</taxon>
        <taxon>Campylobacterales</taxon>
        <taxon>Helicobacteraceae</taxon>
        <taxon>Helicobacter</taxon>
    </lineage>
</organism>
<comment type="caution">
    <text evidence="9">The sequence shown here is derived from an EMBL/GenBank/DDBJ whole genome shotgun (WGS) entry which is preliminary data.</text>
</comment>
<dbReference type="Proteomes" id="UP000233350">
    <property type="component" value="Unassembled WGS sequence"/>
</dbReference>
<evidence type="ECO:0000313" key="9">
    <source>
        <dbReference type="EMBL" id="PKT80107.1"/>
    </source>
</evidence>
<protein>
    <recommendedName>
        <fullName evidence="8">Probable membrane transporter protein</fullName>
    </recommendedName>
</protein>
<accession>A0A2N3PHW0</accession>
<feature type="transmembrane region" description="Helical" evidence="8">
    <location>
        <begin position="163"/>
        <end position="180"/>
    </location>
</feature>
<evidence type="ECO:0000256" key="4">
    <source>
        <dbReference type="ARBA" id="ARBA00022475"/>
    </source>
</evidence>
<keyword evidence="3" id="KW-0813">Transport</keyword>
<keyword evidence="6 8" id="KW-1133">Transmembrane helix</keyword>
<feature type="transmembrane region" description="Helical" evidence="8">
    <location>
        <begin position="36"/>
        <end position="55"/>
    </location>
</feature>
<name>A0A2N3PHW0_9HELI</name>
<dbReference type="PANTHER" id="PTHR30269">
    <property type="entry name" value="TRANSMEMBRANE PROTEIN YFCA"/>
    <property type="match status" value="1"/>
</dbReference>
<keyword evidence="5 8" id="KW-0812">Transmembrane</keyword>
<evidence type="ECO:0000313" key="10">
    <source>
        <dbReference type="Proteomes" id="UP000233350"/>
    </source>
</evidence>
<gene>
    <name evidence="9" type="ORF">BCM31_00235</name>
</gene>
<proteinExistence type="inferred from homology"/>
<sequence>MQELIANFDFYMLLLLFVAAFVAGFIDSIAGGGGMITIPALLLAGISPLQALATNKLQSSFGSFSATLQFYKKGYINLKSGLPFAVIAFVFSAVGTISVQYIEVEFLSKVLPFLILIFGLYFLFSPSIKEVEQTKKLNRAYLSLAIAALGFYDGFFGPGTGSFFMLALIVIGGFNVIQSLGQAKLYNFSTNLASLIFFALGGHMLWSIGLLMALGQFIGANLGSKMAMRYGIRIVKPLVVGISFLMAAKLLYEQF</sequence>
<keyword evidence="4 8" id="KW-1003">Cell membrane</keyword>
<dbReference type="InterPro" id="IPR002781">
    <property type="entry name" value="TM_pro_TauE-like"/>
</dbReference>
<feature type="transmembrane region" description="Helical" evidence="8">
    <location>
        <begin position="110"/>
        <end position="128"/>
    </location>
</feature>
<keyword evidence="7 8" id="KW-0472">Membrane</keyword>
<dbReference type="PANTHER" id="PTHR30269:SF0">
    <property type="entry name" value="MEMBRANE TRANSPORTER PROTEIN YFCA-RELATED"/>
    <property type="match status" value="1"/>
</dbReference>
<reference evidence="9 10" key="1">
    <citation type="submission" date="2016-07" db="EMBL/GenBank/DDBJ databases">
        <title>Detection of Helicobacter winghamensis from caecal content of red fox (Vulpes vulpes).</title>
        <authorList>
            <person name="Zanoni R.G."/>
            <person name="Florio D."/>
            <person name="Caffara M."/>
            <person name="Renzi M."/>
            <person name="Parisi A."/>
            <person name="Pasquali F."/>
            <person name="Manfreda G."/>
        </authorList>
    </citation>
    <scope>NUCLEOTIDE SEQUENCE [LARGE SCALE GENOMIC DNA]</scope>
    <source>
        <strain evidence="9 10">295_13</strain>
    </source>
</reference>
<evidence type="ECO:0000256" key="8">
    <source>
        <dbReference type="RuleBase" id="RU363041"/>
    </source>
</evidence>
<keyword evidence="10" id="KW-1185">Reference proteome</keyword>
<evidence type="ECO:0000256" key="7">
    <source>
        <dbReference type="ARBA" id="ARBA00023136"/>
    </source>
</evidence>
<dbReference type="OrthoDB" id="554695at2"/>
<feature type="transmembrane region" description="Helical" evidence="8">
    <location>
        <begin position="140"/>
        <end position="157"/>
    </location>
</feature>
<comment type="similarity">
    <text evidence="2 8">Belongs to the 4-toluene sulfonate uptake permease (TSUP) (TC 2.A.102) family.</text>
</comment>
<dbReference type="Pfam" id="PF01925">
    <property type="entry name" value="TauE"/>
    <property type="match status" value="1"/>
</dbReference>
<dbReference type="GO" id="GO:0005886">
    <property type="term" value="C:plasma membrane"/>
    <property type="evidence" value="ECO:0007669"/>
    <property type="project" value="UniProtKB-SubCell"/>
</dbReference>
<evidence type="ECO:0000256" key="6">
    <source>
        <dbReference type="ARBA" id="ARBA00022989"/>
    </source>
</evidence>
<feature type="transmembrane region" description="Helical" evidence="8">
    <location>
        <begin position="192"/>
        <end position="214"/>
    </location>
</feature>
<evidence type="ECO:0000256" key="1">
    <source>
        <dbReference type="ARBA" id="ARBA00004651"/>
    </source>
</evidence>
<feature type="transmembrane region" description="Helical" evidence="8">
    <location>
        <begin position="234"/>
        <end position="252"/>
    </location>
</feature>
<evidence type="ECO:0000256" key="3">
    <source>
        <dbReference type="ARBA" id="ARBA00022448"/>
    </source>
</evidence>
<feature type="transmembrane region" description="Helical" evidence="8">
    <location>
        <begin position="76"/>
        <end position="98"/>
    </location>
</feature>
<dbReference type="AlphaFoldDB" id="A0A2N3PHW0"/>